<evidence type="ECO:0000256" key="7">
    <source>
        <dbReference type="RuleBase" id="RU363032"/>
    </source>
</evidence>
<evidence type="ECO:0000256" key="5">
    <source>
        <dbReference type="ARBA" id="ARBA00022989"/>
    </source>
</evidence>
<dbReference type="Proteomes" id="UP001596022">
    <property type="component" value="Unassembled WGS sequence"/>
</dbReference>
<dbReference type="PANTHER" id="PTHR43744">
    <property type="entry name" value="ABC TRANSPORTER PERMEASE PROTEIN MG189-RELATED-RELATED"/>
    <property type="match status" value="1"/>
</dbReference>
<proteinExistence type="inferred from homology"/>
<dbReference type="PANTHER" id="PTHR43744:SF12">
    <property type="entry name" value="ABC TRANSPORTER PERMEASE PROTEIN MG189-RELATED"/>
    <property type="match status" value="1"/>
</dbReference>
<evidence type="ECO:0000256" key="6">
    <source>
        <dbReference type="ARBA" id="ARBA00023136"/>
    </source>
</evidence>
<feature type="transmembrane region" description="Helical" evidence="7">
    <location>
        <begin position="7"/>
        <end position="25"/>
    </location>
</feature>
<keyword evidence="3" id="KW-1003">Cell membrane</keyword>
<evidence type="ECO:0000256" key="3">
    <source>
        <dbReference type="ARBA" id="ARBA00022475"/>
    </source>
</evidence>
<gene>
    <name evidence="9" type="ORF">ACFO4N_10885</name>
</gene>
<feature type="transmembrane region" description="Helical" evidence="7">
    <location>
        <begin position="105"/>
        <end position="126"/>
    </location>
</feature>
<feature type="transmembrane region" description="Helical" evidence="7">
    <location>
        <begin position="193"/>
        <end position="215"/>
    </location>
</feature>
<feature type="transmembrane region" description="Helical" evidence="7">
    <location>
        <begin position="255"/>
        <end position="275"/>
    </location>
</feature>
<keyword evidence="4 7" id="KW-0812">Transmembrane</keyword>
<dbReference type="EMBL" id="JBHSFW010000006">
    <property type="protein sequence ID" value="MFC4619219.1"/>
    <property type="molecule type" value="Genomic_DNA"/>
</dbReference>
<reference evidence="10" key="1">
    <citation type="journal article" date="2019" name="Int. J. Syst. Evol. Microbiol.">
        <title>The Global Catalogue of Microorganisms (GCM) 10K type strain sequencing project: providing services to taxonomists for standard genome sequencing and annotation.</title>
        <authorList>
            <consortium name="The Broad Institute Genomics Platform"/>
            <consortium name="The Broad Institute Genome Sequencing Center for Infectious Disease"/>
            <person name="Wu L."/>
            <person name="Ma J."/>
        </authorList>
    </citation>
    <scope>NUCLEOTIDE SEQUENCE [LARGE SCALE GENOMIC DNA]</scope>
    <source>
        <strain evidence="10">CGMCC 1.16306</strain>
    </source>
</reference>
<dbReference type="RefSeq" id="WP_376846314.1">
    <property type="nucleotide sequence ID" value="NZ_JBHSFW010000006.1"/>
</dbReference>
<comment type="caution">
    <text evidence="9">The sequence shown here is derived from an EMBL/GenBank/DDBJ whole genome shotgun (WGS) entry which is preliminary data.</text>
</comment>
<dbReference type="PROSITE" id="PS50928">
    <property type="entry name" value="ABC_TM1"/>
    <property type="match status" value="1"/>
</dbReference>
<evidence type="ECO:0000313" key="10">
    <source>
        <dbReference type="Proteomes" id="UP001596022"/>
    </source>
</evidence>
<feature type="domain" description="ABC transmembrane type-1" evidence="8">
    <location>
        <begin position="68"/>
        <end position="275"/>
    </location>
</feature>
<evidence type="ECO:0000256" key="1">
    <source>
        <dbReference type="ARBA" id="ARBA00004651"/>
    </source>
</evidence>
<keyword evidence="2 7" id="KW-0813">Transport</keyword>
<keyword evidence="10" id="KW-1185">Reference proteome</keyword>
<organism evidence="9 10">
    <name type="scientific">Camelliibacillus cellulosilyticus</name>
    <dbReference type="NCBI Taxonomy" id="2174486"/>
    <lineage>
        <taxon>Bacteria</taxon>
        <taxon>Bacillati</taxon>
        <taxon>Bacillota</taxon>
        <taxon>Bacilli</taxon>
        <taxon>Bacillales</taxon>
        <taxon>Sporolactobacillaceae</taxon>
        <taxon>Camelliibacillus</taxon>
    </lineage>
</organism>
<dbReference type="SUPFAM" id="SSF161098">
    <property type="entry name" value="MetI-like"/>
    <property type="match status" value="1"/>
</dbReference>
<name>A0ABV9GPV7_9BACL</name>
<dbReference type="Gene3D" id="1.10.3720.10">
    <property type="entry name" value="MetI-like"/>
    <property type="match status" value="1"/>
</dbReference>
<feature type="transmembrane region" description="Helical" evidence="7">
    <location>
        <begin position="146"/>
        <end position="172"/>
    </location>
</feature>
<feature type="transmembrane region" description="Helical" evidence="7">
    <location>
        <begin position="72"/>
        <end position="93"/>
    </location>
</feature>
<dbReference type="CDD" id="cd06261">
    <property type="entry name" value="TM_PBP2"/>
    <property type="match status" value="1"/>
</dbReference>
<comment type="subcellular location">
    <subcellularLocation>
        <location evidence="1 7">Cell membrane</location>
        <topology evidence="1 7">Multi-pass membrane protein</topology>
    </subcellularLocation>
</comment>
<protein>
    <submittedName>
        <fullName evidence="9">Carbohydrate ABC transporter permease</fullName>
    </submittedName>
</protein>
<evidence type="ECO:0000256" key="2">
    <source>
        <dbReference type="ARBA" id="ARBA00022448"/>
    </source>
</evidence>
<evidence type="ECO:0000313" key="9">
    <source>
        <dbReference type="EMBL" id="MFC4619219.1"/>
    </source>
</evidence>
<dbReference type="Pfam" id="PF00528">
    <property type="entry name" value="BPD_transp_1"/>
    <property type="match status" value="1"/>
</dbReference>
<accession>A0ABV9GPV7</accession>
<comment type="similarity">
    <text evidence="7">Belongs to the binding-protein-dependent transport system permease family.</text>
</comment>
<dbReference type="InterPro" id="IPR000515">
    <property type="entry name" value="MetI-like"/>
</dbReference>
<evidence type="ECO:0000256" key="4">
    <source>
        <dbReference type="ARBA" id="ARBA00022692"/>
    </source>
</evidence>
<keyword evidence="5 7" id="KW-1133">Transmembrane helix</keyword>
<dbReference type="InterPro" id="IPR035906">
    <property type="entry name" value="MetI-like_sf"/>
</dbReference>
<keyword evidence="6 7" id="KW-0472">Membrane</keyword>
<evidence type="ECO:0000259" key="8">
    <source>
        <dbReference type="PROSITE" id="PS50928"/>
    </source>
</evidence>
<sequence>MKRKFPWFSYLVVIIGSITMIFPFLDMFFTSFKNAKELNAIHYSLLPKHFDFGHFVTAFKELGMGRLFTNSIIATLGVTILVLLTSTLAGYALTKLRFKGRQALFKFILATMMFPAFLFLIPNFYITVHFPLVGGNNLFGEGGHGGLATSLIALILPFAVSGFGIFLMRQFIMSIPDSVIEAARIDGASEWRVFWQLVLPMTTPALATLAIFTFIGQWNELIWGLLIFSVNDRLATLPVGIQMLQSHLDPSLSKALVSAAITITVIPIFLLFLFLQKYYVKGMQMSGLKE</sequence>